<dbReference type="SUPFAM" id="SSF52402">
    <property type="entry name" value="Adenine nucleotide alpha hydrolases-like"/>
    <property type="match status" value="1"/>
</dbReference>
<feature type="domain" description="UspA" evidence="2">
    <location>
        <begin position="4"/>
        <end position="166"/>
    </location>
</feature>
<comment type="caution">
    <text evidence="3">The sequence shown here is derived from an EMBL/GenBank/DDBJ whole genome shotgun (WGS) entry which is preliminary data.</text>
</comment>
<dbReference type="EMBL" id="JACJLA010000007">
    <property type="protein sequence ID" value="MBM6912688.1"/>
    <property type="molecule type" value="Genomic_DNA"/>
</dbReference>
<dbReference type="PRINTS" id="PR01438">
    <property type="entry name" value="UNVRSLSTRESS"/>
</dbReference>
<dbReference type="InterPro" id="IPR006015">
    <property type="entry name" value="Universal_stress_UspA"/>
</dbReference>
<dbReference type="InterPro" id="IPR006016">
    <property type="entry name" value="UspA"/>
</dbReference>
<dbReference type="Gene3D" id="3.40.50.620">
    <property type="entry name" value="HUPs"/>
    <property type="match status" value="1"/>
</dbReference>
<dbReference type="RefSeq" id="WP_028254936.1">
    <property type="nucleotide sequence ID" value="NZ_CALXQD010000006.1"/>
</dbReference>
<dbReference type="CDD" id="cd00293">
    <property type="entry name" value="USP-like"/>
    <property type="match status" value="1"/>
</dbReference>
<protein>
    <submittedName>
        <fullName evidence="3">Universal stress protein</fullName>
    </submittedName>
</protein>
<dbReference type="InterPro" id="IPR014729">
    <property type="entry name" value="Rossmann-like_a/b/a_fold"/>
</dbReference>
<dbReference type="PANTHER" id="PTHR46268">
    <property type="entry name" value="STRESS RESPONSE PROTEIN NHAX"/>
    <property type="match status" value="1"/>
</dbReference>
<comment type="similarity">
    <text evidence="1">Belongs to the universal stress protein A family.</text>
</comment>
<dbReference type="Proteomes" id="UP000707138">
    <property type="component" value="Unassembled WGS sequence"/>
</dbReference>
<name>A0ABS2GHF4_9FIRM</name>
<reference evidence="3 4" key="1">
    <citation type="journal article" date="2021" name="Sci. Rep.">
        <title>The distribution of antibiotic resistance genes in chicken gut microbiota commensals.</title>
        <authorList>
            <person name="Juricova H."/>
            <person name="Matiasovicova J."/>
            <person name="Kubasova T."/>
            <person name="Cejkova D."/>
            <person name="Rychlik I."/>
        </authorList>
    </citation>
    <scope>NUCLEOTIDE SEQUENCE [LARGE SCALE GENOMIC DNA]</scope>
    <source>
        <strain evidence="3 4">An537</strain>
    </source>
</reference>
<dbReference type="Pfam" id="PF00582">
    <property type="entry name" value="Usp"/>
    <property type="match status" value="1"/>
</dbReference>
<evidence type="ECO:0000256" key="1">
    <source>
        <dbReference type="ARBA" id="ARBA00008791"/>
    </source>
</evidence>
<evidence type="ECO:0000313" key="3">
    <source>
        <dbReference type="EMBL" id="MBM6912688.1"/>
    </source>
</evidence>
<gene>
    <name evidence="3" type="ORF">H6A01_05040</name>
</gene>
<organism evidence="3 4">
    <name type="scientific">Veillonella magna</name>
    <dbReference type="NCBI Taxonomy" id="464322"/>
    <lineage>
        <taxon>Bacteria</taxon>
        <taxon>Bacillati</taxon>
        <taxon>Bacillota</taxon>
        <taxon>Negativicutes</taxon>
        <taxon>Veillonellales</taxon>
        <taxon>Veillonellaceae</taxon>
        <taxon>Veillonella</taxon>
    </lineage>
</organism>
<keyword evidence="4" id="KW-1185">Reference proteome</keyword>
<evidence type="ECO:0000313" key="4">
    <source>
        <dbReference type="Proteomes" id="UP000707138"/>
    </source>
</evidence>
<sequence>MAGYKEIMVPMDGSDNAMRALDKAVELAQFHGSKLVLVHVVDAQNLFSYSYAALPKASERILKAMEDRQGAEVQGNEVQGAIREVARQHGEDMLSAIEDSLPKNIDVETIYAVGSPKRYLVDLAEKRGTDLIVMGSSGLGAVMGFILGSVSSHVIAHVKCPVLVIK</sequence>
<dbReference type="PANTHER" id="PTHR46268:SF6">
    <property type="entry name" value="UNIVERSAL STRESS PROTEIN UP12"/>
    <property type="match status" value="1"/>
</dbReference>
<proteinExistence type="inferred from homology"/>
<evidence type="ECO:0000259" key="2">
    <source>
        <dbReference type="Pfam" id="PF00582"/>
    </source>
</evidence>
<accession>A0ABS2GHF4</accession>